<reference evidence="7" key="1">
    <citation type="submission" date="2021-04" db="EMBL/GenBank/DDBJ databases">
        <title>Draft genome of Fusarium avenaceum strain F156N33, isolated from an atmospheric sample in Virginia.</title>
        <authorList>
            <person name="Yang S."/>
            <person name="Vinatzer B.A."/>
            <person name="Coleman J."/>
        </authorList>
    </citation>
    <scope>NUCLEOTIDE SEQUENCE</scope>
    <source>
        <strain evidence="7">F156N33</strain>
    </source>
</reference>
<name>A0A9P7H6V3_9HYPO</name>
<keyword evidence="3 6" id="KW-1133">Transmembrane helix</keyword>
<feature type="region of interest" description="Disordered" evidence="5">
    <location>
        <begin position="334"/>
        <end position="358"/>
    </location>
</feature>
<proteinExistence type="predicted"/>
<accession>A0A9P7H6V3</accession>
<organism evidence="7 8">
    <name type="scientific">Fusarium avenaceum</name>
    <dbReference type="NCBI Taxonomy" id="40199"/>
    <lineage>
        <taxon>Eukaryota</taxon>
        <taxon>Fungi</taxon>
        <taxon>Dikarya</taxon>
        <taxon>Ascomycota</taxon>
        <taxon>Pezizomycotina</taxon>
        <taxon>Sordariomycetes</taxon>
        <taxon>Hypocreomycetidae</taxon>
        <taxon>Hypocreales</taxon>
        <taxon>Nectriaceae</taxon>
        <taxon>Fusarium</taxon>
        <taxon>Fusarium tricinctum species complex</taxon>
    </lineage>
</organism>
<comment type="subcellular location">
    <subcellularLocation>
        <location evidence="1">Membrane</location>
        <topology evidence="1">Single-pass membrane protein</topology>
    </subcellularLocation>
</comment>
<keyword evidence="2 6" id="KW-0812">Transmembrane</keyword>
<evidence type="ECO:0000256" key="4">
    <source>
        <dbReference type="ARBA" id="ARBA00023136"/>
    </source>
</evidence>
<dbReference type="PANTHER" id="PTHR15549:SF30">
    <property type="entry name" value="MID2 DOMAIN-CONTAINING PROTEIN"/>
    <property type="match status" value="1"/>
</dbReference>
<feature type="region of interest" description="Disordered" evidence="5">
    <location>
        <begin position="115"/>
        <end position="162"/>
    </location>
</feature>
<protein>
    <submittedName>
        <fullName evidence="7">Uncharacterized protein</fullName>
    </submittedName>
</protein>
<dbReference type="Proteomes" id="UP000782241">
    <property type="component" value="Unassembled WGS sequence"/>
</dbReference>
<keyword evidence="4 6" id="KW-0472">Membrane</keyword>
<evidence type="ECO:0000256" key="6">
    <source>
        <dbReference type="SAM" id="Phobius"/>
    </source>
</evidence>
<evidence type="ECO:0000256" key="1">
    <source>
        <dbReference type="ARBA" id="ARBA00004167"/>
    </source>
</evidence>
<dbReference type="PANTHER" id="PTHR15549">
    <property type="entry name" value="PAIRED IMMUNOGLOBULIN-LIKE TYPE 2 RECEPTOR"/>
    <property type="match status" value="1"/>
</dbReference>
<comment type="caution">
    <text evidence="7">The sequence shown here is derived from an EMBL/GenBank/DDBJ whole genome shotgun (WGS) entry which is preliminary data.</text>
</comment>
<feature type="region of interest" description="Disordered" evidence="5">
    <location>
        <begin position="207"/>
        <end position="235"/>
    </location>
</feature>
<keyword evidence="8" id="KW-1185">Reference proteome</keyword>
<dbReference type="InterPro" id="IPR051694">
    <property type="entry name" value="Immunoregulatory_rcpt-like"/>
</dbReference>
<feature type="transmembrane region" description="Helical" evidence="6">
    <location>
        <begin position="173"/>
        <end position="197"/>
    </location>
</feature>
<evidence type="ECO:0000256" key="3">
    <source>
        <dbReference type="ARBA" id="ARBA00022989"/>
    </source>
</evidence>
<evidence type="ECO:0000313" key="8">
    <source>
        <dbReference type="Proteomes" id="UP000782241"/>
    </source>
</evidence>
<evidence type="ECO:0000313" key="7">
    <source>
        <dbReference type="EMBL" id="KAG5662869.1"/>
    </source>
</evidence>
<dbReference type="GO" id="GO:0016020">
    <property type="term" value="C:membrane"/>
    <property type="evidence" value="ECO:0007669"/>
    <property type="project" value="UniProtKB-SubCell"/>
</dbReference>
<dbReference type="GO" id="GO:0071944">
    <property type="term" value="C:cell periphery"/>
    <property type="evidence" value="ECO:0007669"/>
    <property type="project" value="UniProtKB-ARBA"/>
</dbReference>
<evidence type="ECO:0000256" key="5">
    <source>
        <dbReference type="SAM" id="MobiDB-lite"/>
    </source>
</evidence>
<gene>
    <name evidence="7" type="ORF">KAF25_005287</name>
</gene>
<sequence length="358" mass="38504">MSNAREHWGLSCTTGGRFYICEDDDTQFIGCCLSDPCGRNNGTCPDGDLRSTTFESDTYADLPAQDCDNSQGVDNWYTCAYTTPPFLGCCSQNACGSGCPRNRLVPAKLSRNENNRLDFLNPRESGSTTSSTASETTSATASSTTTAASGTSATASSTSAVEAGDDGGLGTGAVAGIAVGAAVGGLIILILLFWLFWWKPREKKKQQSGTSVAQYAPPAAPAMSQGPYSPTDGNFHQAAFKAQSPMSGYQQSFASTPTVPSHHHRGVSPMDRFQEYSPNLSQSDRPQSYGHFTEYTQNPGLPHYQQVYNQHQIPIISEMDGITRMPQEMSAGSEHRVQRNSSIGPEVLDFDPRLNAMK</sequence>
<dbReference type="EMBL" id="JAGPUO010000005">
    <property type="protein sequence ID" value="KAG5662869.1"/>
    <property type="molecule type" value="Genomic_DNA"/>
</dbReference>
<dbReference type="AlphaFoldDB" id="A0A9P7H6V3"/>
<feature type="compositionally biased region" description="Low complexity" evidence="5">
    <location>
        <begin position="124"/>
        <end position="160"/>
    </location>
</feature>
<evidence type="ECO:0000256" key="2">
    <source>
        <dbReference type="ARBA" id="ARBA00022692"/>
    </source>
</evidence>